<protein>
    <recommendedName>
        <fullName evidence="3 9">Diaminopimelate epimerase</fullName>
        <shortName evidence="9">DAP epimerase</shortName>
        <ecNumber evidence="3 9">5.1.1.7</ecNumber>
    </recommendedName>
    <alternativeName>
        <fullName evidence="9">PLP-independent amino acid racemase</fullName>
    </alternativeName>
</protein>
<dbReference type="PANTHER" id="PTHR31689">
    <property type="entry name" value="DIAMINOPIMELATE EPIMERASE, CHLOROPLASTIC"/>
    <property type="match status" value="1"/>
</dbReference>
<feature type="binding site" evidence="9">
    <location>
        <begin position="219"/>
        <end position="220"/>
    </location>
    <ligand>
        <name>substrate</name>
    </ligand>
</feature>
<dbReference type="EC" id="5.1.1.7" evidence="3 9"/>
<feature type="binding site" evidence="9">
    <location>
        <begin position="73"/>
        <end position="74"/>
    </location>
    <ligand>
        <name>substrate</name>
    </ligand>
</feature>
<evidence type="ECO:0000256" key="1">
    <source>
        <dbReference type="ARBA" id="ARBA00005196"/>
    </source>
</evidence>
<keyword evidence="12" id="KW-1185">Reference proteome</keyword>
<evidence type="ECO:0000256" key="8">
    <source>
        <dbReference type="ARBA" id="ARBA00051712"/>
    </source>
</evidence>
<feature type="active site" evidence="10">
    <location>
        <position position="72"/>
    </location>
</feature>
<keyword evidence="5 9" id="KW-0028">Amino-acid biosynthesis</keyword>
<sequence length="273" mass="30087">MKFTKMQGTGNDFIVIDDRKNSFLGKEGELAKKLCDRKFAIGADGILLVRNSDIAQIKMIIMNADGSYASMCGNGIRCFAKYVWDENIVKGESITIETGDGIKEAILHLENHSIKEVTINMGTPSFEVEKIPARFNEEVINKRIKVENKEYNITSMLMGVPHTIIFGKLEDYNVEEGKAIEKSEFFPDGTNVNFCEVVSSNKVKVKTWERGAGPTLACGTGSCASVIAANRLTFTSESVEVKVPGGKLFIEIKKNGIFMTGPAVVSFKGEYEL</sequence>
<feature type="binding site" evidence="9">
    <location>
        <begin position="209"/>
        <end position="210"/>
    </location>
    <ligand>
        <name>substrate</name>
    </ligand>
</feature>
<feature type="active site" description="Proton acceptor" evidence="9">
    <location>
        <position position="218"/>
    </location>
</feature>
<dbReference type="UniPathway" id="UPA00034">
    <property type="reaction ID" value="UER00025"/>
</dbReference>
<feature type="site" description="Could be important to modulate the pK values of the two catalytic cysteine residues" evidence="9">
    <location>
        <position position="162"/>
    </location>
</feature>
<dbReference type="EMBL" id="CP009933">
    <property type="protein sequence ID" value="AKA70220.1"/>
    <property type="molecule type" value="Genomic_DNA"/>
</dbReference>
<accession>A0A0E3K1R9</accession>
<evidence type="ECO:0000256" key="5">
    <source>
        <dbReference type="ARBA" id="ARBA00022605"/>
    </source>
</evidence>
<keyword evidence="6 9" id="KW-0457">Lysine biosynthesis</keyword>
<dbReference type="Proteomes" id="UP000033115">
    <property type="component" value="Chromosome"/>
</dbReference>
<dbReference type="NCBIfam" id="TIGR00652">
    <property type="entry name" value="DapF"/>
    <property type="match status" value="1"/>
</dbReference>
<dbReference type="InterPro" id="IPR018510">
    <property type="entry name" value="DAP_epimerase_AS"/>
</dbReference>
<proteinExistence type="inferred from homology"/>
<organism evidence="11 12">
    <name type="scientific">Clostridium scatologenes</name>
    <dbReference type="NCBI Taxonomy" id="1548"/>
    <lineage>
        <taxon>Bacteria</taxon>
        <taxon>Bacillati</taxon>
        <taxon>Bacillota</taxon>
        <taxon>Clostridia</taxon>
        <taxon>Eubacteriales</taxon>
        <taxon>Clostridiaceae</taxon>
        <taxon>Clostridium</taxon>
    </lineage>
</organism>
<comment type="subcellular location">
    <subcellularLocation>
        <location evidence="9">Cytoplasm</location>
    </subcellularLocation>
</comment>
<comment type="pathway">
    <text evidence="1 9">Amino-acid biosynthesis; L-lysine biosynthesis via DAP pathway; DL-2,6-diaminopimelate from LL-2,6-diaminopimelate: step 1/1.</text>
</comment>
<evidence type="ECO:0000256" key="9">
    <source>
        <dbReference type="HAMAP-Rule" id="MF_00197"/>
    </source>
</evidence>
<keyword evidence="7 9" id="KW-0413">Isomerase</keyword>
<gene>
    <name evidence="9" type="primary">dapF</name>
    <name evidence="11" type="ORF">CSCA_3095</name>
</gene>
<dbReference type="GO" id="GO:0009089">
    <property type="term" value="P:lysine biosynthetic process via diaminopimelate"/>
    <property type="evidence" value="ECO:0007669"/>
    <property type="project" value="UniProtKB-UniRule"/>
</dbReference>
<dbReference type="AlphaFoldDB" id="A0A0E3K1R9"/>
<dbReference type="Pfam" id="PF01678">
    <property type="entry name" value="DAP_epimerase"/>
    <property type="match status" value="2"/>
</dbReference>
<evidence type="ECO:0000256" key="2">
    <source>
        <dbReference type="ARBA" id="ARBA00010219"/>
    </source>
</evidence>
<dbReference type="KEGG" id="csq:CSCA_3095"/>
<evidence type="ECO:0000256" key="4">
    <source>
        <dbReference type="ARBA" id="ARBA00022490"/>
    </source>
</evidence>
<evidence type="ECO:0000313" key="12">
    <source>
        <dbReference type="Proteomes" id="UP000033115"/>
    </source>
</evidence>
<feature type="site" description="Could be important to modulate the pK values of the two catalytic cysteine residues" evidence="9">
    <location>
        <position position="209"/>
    </location>
</feature>
<name>A0A0E3K1R9_CLOSL</name>
<dbReference type="SUPFAM" id="SSF54506">
    <property type="entry name" value="Diaminopimelate epimerase-like"/>
    <property type="match status" value="2"/>
</dbReference>
<keyword evidence="4 9" id="KW-0963">Cytoplasm</keyword>
<dbReference type="HAMAP" id="MF_00197">
    <property type="entry name" value="DAP_epimerase"/>
    <property type="match status" value="1"/>
</dbReference>
<dbReference type="HOGENOM" id="CLU_053306_3_0_9"/>
<evidence type="ECO:0000256" key="6">
    <source>
        <dbReference type="ARBA" id="ARBA00023154"/>
    </source>
</evidence>
<dbReference type="RefSeq" id="WP_029161007.1">
    <property type="nucleotide sequence ID" value="NZ_CP009933.1"/>
</dbReference>
<evidence type="ECO:0000256" key="10">
    <source>
        <dbReference type="PROSITE-ProRule" id="PRU10125"/>
    </source>
</evidence>
<comment type="caution">
    <text evidence="9">Lacks conserved residue(s) required for the propagation of feature annotation.</text>
</comment>
<feature type="active site" description="Proton donor" evidence="9">
    <location>
        <position position="72"/>
    </location>
</feature>
<dbReference type="STRING" id="1548.CSCA_3095"/>
<evidence type="ECO:0000256" key="7">
    <source>
        <dbReference type="ARBA" id="ARBA00023235"/>
    </source>
</evidence>
<dbReference type="FunFam" id="3.10.310.10:FF:000001">
    <property type="entry name" value="Diaminopimelate epimerase"/>
    <property type="match status" value="1"/>
</dbReference>
<dbReference type="PROSITE" id="PS01326">
    <property type="entry name" value="DAP_EPIMERASE"/>
    <property type="match status" value="1"/>
</dbReference>
<feature type="binding site" evidence="9">
    <location>
        <position position="191"/>
    </location>
    <ligand>
        <name>substrate</name>
    </ligand>
</feature>
<dbReference type="Gene3D" id="3.10.310.10">
    <property type="entry name" value="Diaminopimelate Epimerase, Chain A, domain 1"/>
    <property type="match status" value="2"/>
</dbReference>
<feature type="binding site" evidence="9">
    <location>
        <position position="63"/>
    </location>
    <ligand>
        <name>substrate</name>
    </ligand>
</feature>
<evidence type="ECO:0000256" key="3">
    <source>
        <dbReference type="ARBA" id="ARBA00013080"/>
    </source>
</evidence>
<dbReference type="PANTHER" id="PTHR31689:SF0">
    <property type="entry name" value="DIAMINOPIMELATE EPIMERASE"/>
    <property type="match status" value="1"/>
</dbReference>
<feature type="binding site" evidence="9">
    <location>
        <position position="11"/>
    </location>
    <ligand>
        <name>substrate</name>
    </ligand>
</feature>
<dbReference type="GO" id="GO:0005829">
    <property type="term" value="C:cytosol"/>
    <property type="evidence" value="ECO:0007669"/>
    <property type="project" value="TreeGrafter"/>
</dbReference>
<dbReference type="InterPro" id="IPR001653">
    <property type="entry name" value="DAP_epimerase_DapF"/>
</dbReference>
<comment type="similarity">
    <text evidence="2 9">Belongs to the diaminopimelate epimerase family.</text>
</comment>
<comment type="subunit">
    <text evidence="9">Homodimer.</text>
</comment>
<comment type="function">
    <text evidence="9">Catalyzes the stereoinversion of LL-2,6-diaminopimelate (L,L-DAP) to meso-diaminopimelate (meso-DAP), a precursor of L-lysine and an essential component of the bacterial peptidoglycan.</text>
</comment>
<dbReference type="GO" id="GO:0008837">
    <property type="term" value="F:diaminopimelate epimerase activity"/>
    <property type="evidence" value="ECO:0007669"/>
    <property type="project" value="UniProtKB-UniRule"/>
</dbReference>
<evidence type="ECO:0000313" key="11">
    <source>
        <dbReference type="EMBL" id="AKA70220.1"/>
    </source>
</evidence>
<reference evidence="11 12" key="1">
    <citation type="journal article" date="2015" name="J. Biotechnol.">
        <title>Complete genome sequence of a malodorant-producing acetogen, Clostridium scatologenes ATCC 25775(T).</title>
        <authorList>
            <person name="Zhu Z."/>
            <person name="Guo T."/>
            <person name="Zheng H."/>
            <person name="Song T."/>
            <person name="Ouyang P."/>
            <person name="Xie J."/>
        </authorList>
    </citation>
    <scope>NUCLEOTIDE SEQUENCE [LARGE SCALE GENOMIC DNA]</scope>
    <source>
        <strain evidence="11 12">ATCC 25775</strain>
    </source>
</reference>
<comment type="catalytic activity">
    <reaction evidence="8 9">
        <text>(2S,6S)-2,6-diaminopimelate = meso-2,6-diaminopimelate</text>
        <dbReference type="Rhea" id="RHEA:15393"/>
        <dbReference type="ChEBI" id="CHEBI:57609"/>
        <dbReference type="ChEBI" id="CHEBI:57791"/>
        <dbReference type="EC" id="5.1.1.7"/>
    </reaction>
</comment>